<proteinExistence type="predicted"/>
<dbReference type="GeneID" id="70080713"/>
<protein>
    <submittedName>
        <fullName evidence="1">Uncharacterized protein</fullName>
    </submittedName>
</protein>
<dbReference type="EMBL" id="MT658805">
    <property type="protein sequence ID" value="QNJ57170.1"/>
    <property type="molecule type" value="Genomic_DNA"/>
</dbReference>
<evidence type="ECO:0000313" key="1">
    <source>
        <dbReference type="EMBL" id="QNJ57170.1"/>
    </source>
</evidence>
<keyword evidence="2" id="KW-1185">Reference proteome</keyword>
<sequence>MFLRVRLSTFVTVKADPASHSCGQCSFLFMHGVLLYRPCRT</sequence>
<evidence type="ECO:0000313" key="2">
    <source>
        <dbReference type="Proteomes" id="UP000515957"/>
    </source>
</evidence>
<reference evidence="1 2" key="1">
    <citation type="submission" date="2020-06" db="EMBL/GenBank/DDBJ databases">
        <authorList>
            <person name="Herren C.D."/>
            <person name="Smith Caldas M."/>
            <person name="Brooke G.M."/>
            <person name="Cabrera L.J."/>
            <person name="Caudill C.B."/>
            <person name="Ewell K.O."/>
            <person name="Haas C.L."/>
            <person name="Shapland G.L."/>
            <person name="Sitek C.J."/>
            <person name="Thompson J.S."/>
            <person name="Pollenz R.S."/>
            <person name="Garlena R.A."/>
            <person name="Russell D.A."/>
            <person name="Pope W.H."/>
            <person name="Jacobs-Sera D."/>
            <person name="Hatfull G.F."/>
        </authorList>
    </citation>
    <scope>NUCLEOTIDE SEQUENCE [LARGE SCALE GENOMIC DNA]</scope>
</reference>
<dbReference type="Proteomes" id="UP000515957">
    <property type="component" value="Segment"/>
</dbReference>
<accession>A0A7G8LIU8</accession>
<dbReference type="KEGG" id="vg:70080713"/>
<name>A0A7G8LIU8_9CAUD</name>
<dbReference type="RefSeq" id="YP_010246177.1">
    <property type="nucleotide sequence ID" value="NC_060133.1"/>
</dbReference>
<organism evidence="1 2">
    <name type="scientific">Gordonia phage Rabbitrun</name>
    <dbReference type="NCBI Taxonomy" id="2762280"/>
    <lineage>
        <taxon>Viruses</taxon>
        <taxon>Duplodnaviria</taxon>
        <taxon>Heunggongvirae</taxon>
        <taxon>Uroviricota</taxon>
        <taxon>Caudoviricetes</taxon>
        <taxon>Deeyouvirinae</taxon>
        <taxon>Nevillevirus</taxon>
        <taxon>Nevillevirus rabbitrun</taxon>
    </lineage>
</organism>
<gene>
    <name evidence="1" type="primary">64</name>
    <name evidence="1" type="ORF">SEA_RABBITRUN_64</name>
</gene>